<name>A0A1L3MNA0_9BACI</name>
<feature type="transmembrane region" description="Helical" evidence="1">
    <location>
        <begin position="196"/>
        <end position="217"/>
    </location>
</feature>
<feature type="transmembrane region" description="Helical" evidence="1">
    <location>
        <begin position="238"/>
        <end position="263"/>
    </location>
</feature>
<evidence type="ECO:0000313" key="3">
    <source>
        <dbReference type="Proteomes" id="UP000181936"/>
    </source>
</evidence>
<evidence type="ECO:0000313" key="2">
    <source>
        <dbReference type="EMBL" id="APH03744.1"/>
    </source>
</evidence>
<feature type="transmembrane region" description="Helical" evidence="1">
    <location>
        <begin position="55"/>
        <end position="73"/>
    </location>
</feature>
<keyword evidence="1" id="KW-1133">Transmembrane helix</keyword>
<protein>
    <submittedName>
        <fullName evidence="2">Uncharacterized protein</fullName>
    </submittedName>
</protein>
<keyword evidence="1" id="KW-0812">Transmembrane</keyword>
<accession>A0A1L3MNA0</accession>
<dbReference type="Pfam" id="PF13687">
    <property type="entry name" value="DUF4153"/>
    <property type="match status" value="1"/>
</dbReference>
<feature type="transmembrane region" description="Helical" evidence="1">
    <location>
        <begin position="29"/>
        <end position="46"/>
    </location>
</feature>
<dbReference type="STRING" id="1547283.A9C19_02640"/>
<feature type="transmembrane region" description="Helical" evidence="1">
    <location>
        <begin position="79"/>
        <end position="96"/>
    </location>
</feature>
<gene>
    <name evidence="2" type="ORF">A9C19_02640</name>
</gene>
<dbReference type="RefSeq" id="WP_072578533.1">
    <property type="nucleotide sequence ID" value="NZ_CP016020.1"/>
</dbReference>
<dbReference type="OrthoDB" id="9767931at2"/>
<organism evidence="2 3">
    <name type="scientific">Bacillus weihaiensis</name>
    <dbReference type="NCBI Taxonomy" id="1547283"/>
    <lineage>
        <taxon>Bacteria</taxon>
        <taxon>Bacillati</taxon>
        <taxon>Bacillota</taxon>
        <taxon>Bacilli</taxon>
        <taxon>Bacillales</taxon>
        <taxon>Bacillaceae</taxon>
        <taxon>Bacillus</taxon>
    </lineage>
</organism>
<dbReference type="EMBL" id="CP016020">
    <property type="protein sequence ID" value="APH03744.1"/>
    <property type="molecule type" value="Genomic_DNA"/>
</dbReference>
<feature type="transmembrane region" description="Helical" evidence="1">
    <location>
        <begin position="283"/>
        <end position="306"/>
    </location>
</feature>
<proteinExistence type="predicted"/>
<feature type="transmembrane region" description="Helical" evidence="1">
    <location>
        <begin position="7"/>
        <end position="23"/>
    </location>
</feature>
<feature type="transmembrane region" description="Helical" evidence="1">
    <location>
        <begin position="352"/>
        <end position="372"/>
    </location>
</feature>
<feature type="transmembrane region" description="Helical" evidence="1">
    <location>
        <begin position="379"/>
        <end position="397"/>
    </location>
</feature>
<evidence type="ECO:0000256" key="1">
    <source>
        <dbReference type="SAM" id="Phobius"/>
    </source>
</evidence>
<dbReference type="AlphaFoldDB" id="A0A1L3MNA0"/>
<feature type="transmembrane region" description="Helical" evidence="1">
    <location>
        <begin position="152"/>
        <end position="171"/>
    </location>
</feature>
<sequence>MQLTARNSILCFSCGVLFHYFFYNKGVGVSYPLYVFYLYLLFFLVVKNNKEKQTIFDYLMLGAVLFLSMNVALSSNLHFHVLNILLVPLLMFVHMIHSRRWDVKQWSNRLFVHSLFLTFFESVGQFFKLFKVVQWVGKGFATNERYQTIKKVGIGFLISVPLLWAVLFLLISSDQQFELLLGRIPDYLYQANMGSIFFQIVLVLFVSFAIYAFFIVLARPLVFSGEQKQSIPIKMDKIIISTILLLVNIVYLLYTVVQFTYFFNSDPASASLNFTYAEYARRGFTELTFVAVINLGILFVVTHLGNAETPTLPRIIKILLSSLVLFTFVMLASGFFRLSLYEQAYGYTYSRVLAHSFMILLGMLLCIAMYKVFNERCKLLRAMFAVSLIGYVVINYVNIDQFIVKKNLERYEATGKLDFDYLDSLSDDAIPLLVELQHDRMDDMLIVKYYERQNDATTWQSYNVSRERAKSKLKEWREERGS</sequence>
<reference evidence="2 3" key="1">
    <citation type="journal article" date="2016" name="Sci. Rep.">
        <title>Complete genome sequence and transcriptomic analysis of a novel marine strain Bacillus weihaiensis reveals the mechanism of brown algae degradation.</title>
        <authorList>
            <person name="Zhu Y."/>
            <person name="Chen P."/>
            <person name="Bao Y."/>
            <person name="Men Y."/>
            <person name="Zeng Y."/>
            <person name="Yang J."/>
            <person name="Sun J."/>
            <person name="Sun Y."/>
        </authorList>
    </citation>
    <scope>NUCLEOTIDE SEQUENCE [LARGE SCALE GENOMIC DNA]</scope>
    <source>
        <strain evidence="2 3">Alg07</strain>
    </source>
</reference>
<dbReference type="Proteomes" id="UP000181936">
    <property type="component" value="Chromosome"/>
</dbReference>
<dbReference type="InterPro" id="IPR025291">
    <property type="entry name" value="DUF4153"/>
</dbReference>
<feature type="transmembrane region" description="Helical" evidence="1">
    <location>
        <begin position="318"/>
        <end position="340"/>
    </location>
</feature>
<dbReference type="KEGG" id="bwh:A9C19_02640"/>
<keyword evidence="1" id="KW-0472">Membrane</keyword>
<keyword evidence="3" id="KW-1185">Reference proteome</keyword>